<dbReference type="InterPro" id="IPR016161">
    <property type="entry name" value="Ald_DH/histidinol_DH"/>
</dbReference>
<dbReference type="Gene3D" id="3.90.850.10">
    <property type="entry name" value="Fumarylacetoacetase-like, C-terminal domain"/>
    <property type="match status" value="1"/>
</dbReference>
<dbReference type="InterPro" id="IPR016162">
    <property type="entry name" value="Ald_DH_N"/>
</dbReference>
<dbReference type="SUPFAM" id="SSF53720">
    <property type="entry name" value="ALDH-like"/>
    <property type="match status" value="1"/>
</dbReference>
<dbReference type="SUPFAM" id="SSF56529">
    <property type="entry name" value="FAH"/>
    <property type="match status" value="1"/>
</dbReference>
<evidence type="ECO:0000259" key="2">
    <source>
        <dbReference type="Pfam" id="PF00171"/>
    </source>
</evidence>
<gene>
    <name evidence="3" type="ORF">C41B8_12740</name>
</gene>
<proteinExistence type="predicted"/>
<dbReference type="InterPro" id="IPR015590">
    <property type="entry name" value="Aldehyde_DH_dom"/>
</dbReference>
<keyword evidence="4" id="KW-1185">Reference proteome</keyword>
<dbReference type="PANTHER" id="PTHR43353">
    <property type="entry name" value="SUCCINATE-SEMIALDEHYDE DEHYDROGENASE, MITOCHONDRIAL"/>
    <property type="match status" value="1"/>
</dbReference>
<dbReference type="Pfam" id="PF00171">
    <property type="entry name" value="Aldedh"/>
    <property type="match status" value="1"/>
</dbReference>
<dbReference type="Gene3D" id="3.40.605.10">
    <property type="entry name" value="Aldehyde Dehydrogenase, Chain A, domain 1"/>
    <property type="match status" value="1"/>
</dbReference>
<dbReference type="EMBL" id="APNK01000021">
    <property type="protein sequence ID" value="KEZ76824.1"/>
    <property type="molecule type" value="Genomic_DNA"/>
</dbReference>
<sequence length="657" mass="69913">MDLIELSDCLPQDLERAVLVGRVWRTAPVDGPALIAVRGGEVVDISAHGPTMTDLLDRDDLVEVATNAPGESLGNVRDWLTQSLETDSGERLLAPVDLAAVKACGVTFAVSLLERVIEEQAGGDPAKAAEVRSQLHELIGEDLSQIVPGSDAAMELKKALIERGAWSQYLEVGIGPDAEVFSKCQPMAAVGFGAEVGLHPSSAWNNPEPEIVLAVDSTGRTRGATLGNDVNLRDLEGRSALLLSKAKDNNGSASLGPFIRLFDDHFDIDDVRSARVRLVIEGADDGFRLDDASDMREISRDPLDLVSQAHGSHHQYPDGFVLYLGTMFSPTLDRDGEGQGFTHHIGDRVTIATPTLGALVNRVNRSDAIPPWTFGARRLFEHLARGRQNGAPQSNDTAFNQESPMPELTGQQFIGGARVAAGQNTLASRAAEDNAPYKQDFFEATSEEVTAAAKAAHDAFDTFSTIDPETRAQFLEACADEIEALGDAVIREAMRETALPEARLTGEVGRTTGQLRLFAKVLRRGDYLGARIDTATDAAPDLRQIQQAIGPVAVFGASNFPFAFSVAGGDTASAFAAGCPVVVKAHPGHMVTSEMVGNAIEAAVKKTGMPAGTFNMIFGDKVGAQLVQEPAIKAVGFTGSQNGGRALFDMASQRPEP</sequence>
<dbReference type="PANTHER" id="PTHR43353:SF3">
    <property type="entry name" value="ALDEHYDE DEHYDROGENASE-RELATED"/>
    <property type="match status" value="1"/>
</dbReference>
<dbReference type="GO" id="GO:0016491">
    <property type="term" value="F:oxidoreductase activity"/>
    <property type="evidence" value="ECO:0007669"/>
    <property type="project" value="UniProtKB-KW"/>
</dbReference>
<name>A0A084IJE0_SALHC</name>
<evidence type="ECO:0000256" key="1">
    <source>
        <dbReference type="ARBA" id="ARBA00023002"/>
    </source>
</evidence>
<dbReference type="STRING" id="1304275.C41B8_12740"/>
<dbReference type="InterPro" id="IPR050740">
    <property type="entry name" value="Aldehyde_DH_Superfamily"/>
</dbReference>
<dbReference type="eggNOG" id="COG1012">
    <property type="taxonomic scope" value="Bacteria"/>
</dbReference>
<comment type="caution">
    <text evidence="3">The sequence shown here is derived from an EMBL/GenBank/DDBJ whole genome shotgun (WGS) entry which is preliminary data.</text>
</comment>
<dbReference type="InterPro" id="IPR036663">
    <property type="entry name" value="Fumarylacetoacetase_C_sf"/>
</dbReference>
<feature type="domain" description="Aldehyde dehydrogenase" evidence="2">
    <location>
        <begin position="442"/>
        <end position="653"/>
    </location>
</feature>
<dbReference type="OrthoDB" id="9779415at2"/>
<dbReference type="AlphaFoldDB" id="A0A084IJE0"/>
<protein>
    <recommendedName>
        <fullName evidence="2">Aldehyde dehydrogenase domain-containing protein</fullName>
    </recommendedName>
</protein>
<evidence type="ECO:0000313" key="4">
    <source>
        <dbReference type="Proteomes" id="UP000028302"/>
    </source>
</evidence>
<feature type="non-terminal residue" evidence="3">
    <location>
        <position position="657"/>
    </location>
</feature>
<dbReference type="eggNOG" id="COG3970">
    <property type="taxonomic scope" value="Bacteria"/>
</dbReference>
<evidence type="ECO:0000313" key="3">
    <source>
        <dbReference type="EMBL" id="KEZ76824.1"/>
    </source>
</evidence>
<dbReference type="Proteomes" id="UP000028302">
    <property type="component" value="Unassembled WGS sequence"/>
</dbReference>
<reference evidence="3 4" key="1">
    <citation type="submission" date="2013-03" db="EMBL/GenBank/DDBJ databases">
        <title>Salinisphaera hydrothermalis C41B8 Genome Sequencing.</title>
        <authorList>
            <person name="Li C."/>
            <person name="Lai Q."/>
            <person name="Shao Z."/>
        </authorList>
    </citation>
    <scope>NUCLEOTIDE SEQUENCE [LARGE SCALE GENOMIC DNA]</scope>
    <source>
        <strain evidence="3 4">C41B8</strain>
    </source>
</reference>
<organism evidence="3 4">
    <name type="scientific">Salinisphaera hydrothermalis (strain C41B8)</name>
    <dbReference type="NCBI Taxonomy" id="1304275"/>
    <lineage>
        <taxon>Bacteria</taxon>
        <taxon>Pseudomonadati</taxon>
        <taxon>Pseudomonadota</taxon>
        <taxon>Gammaproteobacteria</taxon>
        <taxon>Salinisphaerales</taxon>
        <taxon>Salinisphaeraceae</taxon>
        <taxon>Salinisphaera</taxon>
    </lineage>
</organism>
<accession>A0A084IJE0</accession>
<keyword evidence="1" id="KW-0560">Oxidoreductase</keyword>